<proteinExistence type="predicted"/>
<dbReference type="RefSeq" id="WP_283759435.1">
    <property type="nucleotide sequence ID" value="NZ_JAQOSQ010000020.1"/>
</dbReference>
<dbReference type="Pfam" id="PF00805">
    <property type="entry name" value="Pentapeptide"/>
    <property type="match status" value="2"/>
</dbReference>
<dbReference type="Gene3D" id="2.160.20.80">
    <property type="entry name" value="E3 ubiquitin-protein ligase SopA"/>
    <property type="match status" value="1"/>
</dbReference>
<organism evidence="2 3">
    <name type="scientific">Roseofilum casamattae BLCC-M143</name>
    <dbReference type="NCBI Taxonomy" id="3022442"/>
    <lineage>
        <taxon>Bacteria</taxon>
        <taxon>Bacillati</taxon>
        <taxon>Cyanobacteriota</taxon>
        <taxon>Cyanophyceae</taxon>
        <taxon>Desertifilales</taxon>
        <taxon>Desertifilaceae</taxon>
        <taxon>Roseofilum</taxon>
        <taxon>Roseofilum casamattae</taxon>
    </lineage>
</organism>
<evidence type="ECO:0000256" key="1">
    <source>
        <dbReference type="ARBA" id="ARBA00022737"/>
    </source>
</evidence>
<keyword evidence="1" id="KW-0677">Repeat</keyword>
<dbReference type="EMBL" id="JAQOSQ010000020">
    <property type="protein sequence ID" value="MDJ1184779.1"/>
    <property type="molecule type" value="Genomic_DNA"/>
</dbReference>
<evidence type="ECO:0000313" key="2">
    <source>
        <dbReference type="EMBL" id="MDJ1184779.1"/>
    </source>
</evidence>
<accession>A0ABT7BZZ7</accession>
<comment type="caution">
    <text evidence="2">The sequence shown here is derived from an EMBL/GenBank/DDBJ whole genome shotgun (WGS) entry which is preliminary data.</text>
</comment>
<keyword evidence="3" id="KW-1185">Reference proteome</keyword>
<dbReference type="Proteomes" id="UP001232992">
    <property type="component" value="Unassembled WGS sequence"/>
</dbReference>
<dbReference type="SUPFAM" id="SSF141571">
    <property type="entry name" value="Pentapeptide repeat-like"/>
    <property type="match status" value="1"/>
</dbReference>
<dbReference type="InterPro" id="IPR001646">
    <property type="entry name" value="5peptide_repeat"/>
</dbReference>
<evidence type="ECO:0000313" key="3">
    <source>
        <dbReference type="Proteomes" id="UP001232992"/>
    </source>
</evidence>
<gene>
    <name evidence="2" type="ORF">PMH09_16445</name>
</gene>
<dbReference type="PANTHER" id="PTHR47485:SF1">
    <property type="entry name" value="THYLAKOID LUMENAL 17.4 KDA PROTEIN, CHLOROPLASTIC"/>
    <property type="match status" value="1"/>
</dbReference>
<dbReference type="PANTHER" id="PTHR47485">
    <property type="entry name" value="THYLAKOID LUMENAL 17.4 KDA PROTEIN, CHLOROPLASTIC"/>
    <property type="match status" value="1"/>
</dbReference>
<protein>
    <submittedName>
        <fullName evidence="2">Pentapeptide repeat-containing protein</fullName>
    </submittedName>
</protein>
<sequence length="391" mass="41604">MSEPLTHNRYPDLLSVKWSVVPVSGSADARYDLYLSLESNDRWQKLGTGRFQWALKGMNISVSLNEATLLPETDRRIDLNGIHGLAIASEEPDSLTWEIATLKAGHPLQGSLLELKWGTFEVRSAGASVQVSCSANGSQVHILGTEGLWSHHISPNQLAIAEQALALSLPDSSKTLALSSMGWQAEGAPLVAKLDDGEGDCDRLLPIIEKITTATSDDFLDLAQLAGLNISTDLAGAKLLGTHLNGLDLSNADLRRVYLRGAELCDADLSNACLEGANFTGADLSGVLLSDAPARGANFHRASLALANLSGAKLRNADFTEANLSNANLSDADLTGANLSDADLTGAGLVLSELKDVNLHGAKVERSRFKDNPGLTEAMQQDLQERGAIFE</sequence>
<name>A0ABT7BZZ7_9CYAN</name>
<reference evidence="2 3" key="1">
    <citation type="submission" date="2023-01" db="EMBL/GenBank/DDBJ databases">
        <title>Novel diversity within Roseofilum (Cyanobacteria; Desertifilaceae) from marine benthic mats with descriptions of four novel species.</title>
        <authorList>
            <person name="Wang Y."/>
            <person name="Berthold D.E."/>
            <person name="Hu J."/>
            <person name="Lefler F.W."/>
            <person name="Laughinghouse H.D. IV."/>
        </authorList>
    </citation>
    <scope>NUCLEOTIDE SEQUENCE [LARGE SCALE GENOMIC DNA]</scope>
    <source>
        <strain evidence="2 3">BLCC-M143</strain>
    </source>
</reference>